<organism evidence="13 14">
    <name type="scientific">Strix occidentalis caurina</name>
    <name type="common">northern spotted owl</name>
    <dbReference type="NCBI Taxonomy" id="311401"/>
    <lineage>
        <taxon>Eukaryota</taxon>
        <taxon>Metazoa</taxon>
        <taxon>Chordata</taxon>
        <taxon>Craniata</taxon>
        <taxon>Vertebrata</taxon>
        <taxon>Euteleostomi</taxon>
        <taxon>Archelosauria</taxon>
        <taxon>Archosauria</taxon>
        <taxon>Dinosauria</taxon>
        <taxon>Saurischia</taxon>
        <taxon>Theropoda</taxon>
        <taxon>Coelurosauria</taxon>
        <taxon>Aves</taxon>
        <taxon>Neognathae</taxon>
        <taxon>Neoaves</taxon>
        <taxon>Telluraves</taxon>
        <taxon>Strigiformes</taxon>
        <taxon>Strigidae</taxon>
        <taxon>Strix</taxon>
    </lineage>
</organism>
<dbReference type="GO" id="GO:0001817">
    <property type="term" value="P:regulation of cytokine production"/>
    <property type="evidence" value="ECO:0007669"/>
    <property type="project" value="TreeGrafter"/>
</dbReference>
<feature type="transmembrane region" description="Helical" evidence="9">
    <location>
        <begin position="246"/>
        <end position="268"/>
    </location>
</feature>
<dbReference type="PANTHER" id="PTHR24100">
    <property type="entry name" value="BUTYROPHILIN"/>
    <property type="match status" value="1"/>
</dbReference>
<evidence type="ECO:0000259" key="12">
    <source>
        <dbReference type="PROSITE" id="PS50835"/>
    </source>
</evidence>
<dbReference type="InterPro" id="IPR013106">
    <property type="entry name" value="Ig_V-set"/>
</dbReference>
<dbReference type="PRINTS" id="PR01407">
    <property type="entry name" value="BUTYPHLNCDUF"/>
</dbReference>
<dbReference type="InterPro" id="IPR001870">
    <property type="entry name" value="B30.2/SPRY"/>
</dbReference>
<dbReference type="Pfam" id="PF22705">
    <property type="entry name" value="C2-set_3"/>
    <property type="match status" value="1"/>
</dbReference>
<keyword evidence="5 9" id="KW-1133">Transmembrane helix</keyword>
<feature type="signal peptide" evidence="10">
    <location>
        <begin position="1"/>
        <end position="15"/>
    </location>
</feature>
<evidence type="ECO:0000313" key="13">
    <source>
        <dbReference type="Ensembl" id="ENSSOCP00000010617.1"/>
    </source>
</evidence>
<reference evidence="13" key="2">
    <citation type="submission" date="2025-09" db="UniProtKB">
        <authorList>
            <consortium name="Ensembl"/>
        </authorList>
    </citation>
    <scope>IDENTIFICATION</scope>
</reference>
<feature type="chain" id="PRO_5034666248" description="BT1A1 protein" evidence="10">
    <location>
        <begin position="16"/>
        <end position="480"/>
    </location>
</feature>
<dbReference type="Pfam" id="PF13765">
    <property type="entry name" value="PRY"/>
    <property type="match status" value="1"/>
</dbReference>
<dbReference type="PROSITE" id="PS50835">
    <property type="entry name" value="IG_LIKE"/>
    <property type="match status" value="2"/>
</dbReference>
<dbReference type="InterPro" id="IPR043136">
    <property type="entry name" value="B30.2/SPRY_sf"/>
</dbReference>
<evidence type="ECO:0000256" key="4">
    <source>
        <dbReference type="ARBA" id="ARBA00022729"/>
    </source>
</evidence>
<feature type="domain" description="Ig-like" evidence="12">
    <location>
        <begin position="148"/>
        <end position="233"/>
    </location>
</feature>
<dbReference type="Pfam" id="PF07686">
    <property type="entry name" value="V-set"/>
    <property type="match status" value="1"/>
</dbReference>
<evidence type="ECO:0000256" key="1">
    <source>
        <dbReference type="ARBA" id="ARBA00004479"/>
    </source>
</evidence>
<dbReference type="SUPFAM" id="SSF48726">
    <property type="entry name" value="Immunoglobulin"/>
    <property type="match status" value="2"/>
</dbReference>
<dbReference type="InterPro" id="IPR003879">
    <property type="entry name" value="Butyrophylin_SPRY"/>
</dbReference>
<dbReference type="Gene3D" id="2.60.120.920">
    <property type="match status" value="1"/>
</dbReference>
<evidence type="ECO:0000256" key="3">
    <source>
        <dbReference type="ARBA" id="ARBA00022692"/>
    </source>
</evidence>
<dbReference type="Proteomes" id="UP000694551">
    <property type="component" value="Unplaced"/>
</dbReference>
<keyword evidence="14" id="KW-1185">Reference proteome</keyword>
<dbReference type="Pfam" id="PF00622">
    <property type="entry name" value="SPRY"/>
    <property type="match status" value="1"/>
</dbReference>
<dbReference type="FunFam" id="2.60.40.10:FF:000088">
    <property type="entry name" value="Butyrophilin subfamily 1 member A1"/>
    <property type="match status" value="1"/>
</dbReference>
<protein>
    <recommendedName>
        <fullName evidence="15">BT1A1 protein</fullName>
    </recommendedName>
</protein>
<evidence type="ECO:0000256" key="10">
    <source>
        <dbReference type="SAM" id="SignalP"/>
    </source>
</evidence>
<keyword evidence="3 9" id="KW-0812">Transmembrane</keyword>
<sequence length="480" mass="53472">IFSFFISCCWGRGWSLDSLHILLPPQGGFVVVGPGHPLRATVGQDVVLPCHVSPRKDAQGLEIRWIRHRFSETVHHYRNGEDQDGEQLRDYQGRTELVRAGLSNGSLDLRLLGLRPSDDGQYVCTVQDAGTYREATVDLEVAATGSVPQLSLEAYGDGGIRVRCRSAGWYPQPQVLWKGAGGQRLPSLWQRRSSDERGLFDVEDVTVVSGSGAGNFSCVVRNSRLEQEQEAVPCFSAPFFHDARPWMVALPVLLVLLAAVTGLGAWLWRRKGQFVVEGKGWVRSEAEPWPVGARARGPALYVVTLDPDTAHSQLVLSADRRRVRWQNAEQDVPDIPQRFNIRYCVLGQEGFSWGRHCWEVEVEGEVGGDSWWAVGVARDSMKRKGHMDLRPGGGVWAVRHFGRQFLSLTSPPNELSPVPRRIWVCLDCAEGLVTFINAETGAEIFTFPPARFNGETLRAWFWLGTENTQLCLRGGPPQPL</sequence>
<dbReference type="InterPro" id="IPR003598">
    <property type="entry name" value="Ig_sub2"/>
</dbReference>
<dbReference type="AlphaFoldDB" id="A0A8D0F2V7"/>
<reference evidence="13" key="1">
    <citation type="submission" date="2025-08" db="UniProtKB">
        <authorList>
            <consortium name="Ensembl"/>
        </authorList>
    </citation>
    <scope>IDENTIFICATION</scope>
</reference>
<dbReference type="InterPro" id="IPR053896">
    <property type="entry name" value="BTN3A2-like_Ig-C"/>
</dbReference>
<keyword evidence="6 9" id="KW-0472">Membrane</keyword>
<evidence type="ECO:0000259" key="11">
    <source>
        <dbReference type="PROSITE" id="PS50188"/>
    </source>
</evidence>
<evidence type="ECO:0000256" key="9">
    <source>
        <dbReference type="SAM" id="Phobius"/>
    </source>
</evidence>
<dbReference type="FunFam" id="2.60.120.920:FF:000004">
    <property type="entry name" value="Butyrophilin subfamily 1 member A1"/>
    <property type="match status" value="1"/>
</dbReference>
<dbReference type="Gene3D" id="2.60.40.10">
    <property type="entry name" value="Immunoglobulins"/>
    <property type="match status" value="2"/>
</dbReference>
<dbReference type="FunFam" id="2.60.40.10:FF:000183">
    <property type="entry name" value="Myelin-oligodendrocyte glycoprotein"/>
    <property type="match status" value="1"/>
</dbReference>
<evidence type="ECO:0000256" key="5">
    <source>
        <dbReference type="ARBA" id="ARBA00022989"/>
    </source>
</evidence>
<name>A0A8D0F2V7_STROC</name>
<feature type="domain" description="B30.2/SPRY" evidence="11">
    <location>
        <begin position="283"/>
        <end position="479"/>
    </location>
</feature>
<evidence type="ECO:0000256" key="7">
    <source>
        <dbReference type="ARBA" id="ARBA00023157"/>
    </source>
</evidence>
<evidence type="ECO:0008006" key="15">
    <source>
        <dbReference type="Google" id="ProtNLM"/>
    </source>
</evidence>
<evidence type="ECO:0000256" key="2">
    <source>
        <dbReference type="ARBA" id="ARBA00007591"/>
    </source>
</evidence>
<accession>A0A8D0F2V7</accession>
<evidence type="ECO:0000256" key="8">
    <source>
        <dbReference type="ARBA" id="ARBA00023319"/>
    </source>
</evidence>
<dbReference type="SMART" id="SM00589">
    <property type="entry name" value="PRY"/>
    <property type="match status" value="1"/>
</dbReference>
<dbReference type="GO" id="GO:0005102">
    <property type="term" value="F:signaling receptor binding"/>
    <property type="evidence" value="ECO:0007669"/>
    <property type="project" value="TreeGrafter"/>
</dbReference>
<dbReference type="PROSITE" id="PS50188">
    <property type="entry name" value="B302_SPRY"/>
    <property type="match status" value="1"/>
</dbReference>
<keyword evidence="8" id="KW-0393">Immunoglobulin domain</keyword>
<evidence type="ECO:0000256" key="6">
    <source>
        <dbReference type="ARBA" id="ARBA00023136"/>
    </source>
</evidence>
<dbReference type="GO" id="GO:0009897">
    <property type="term" value="C:external side of plasma membrane"/>
    <property type="evidence" value="ECO:0007669"/>
    <property type="project" value="TreeGrafter"/>
</dbReference>
<dbReference type="InterPro" id="IPR003877">
    <property type="entry name" value="SPRY_dom"/>
</dbReference>
<dbReference type="InterPro" id="IPR036179">
    <property type="entry name" value="Ig-like_dom_sf"/>
</dbReference>
<dbReference type="InterPro" id="IPR013320">
    <property type="entry name" value="ConA-like_dom_sf"/>
</dbReference>
<dbReference type="SMART" id="SM00409">
    <property type="entry name" value="IG"/>
    <property type="match status" value="1"/>
</dbReference>
<proteinExistence type="inferred from homology"/>
<dbReference type="SUPFAM" id="SSF49899">
    <property type="entry name" value="Concanavalin A-like lectins/glucanases"/>
    <property type="match status" value="1"/>
</dbReference>
<dbReference type="Ensembl" id="ENSSOCT00000010902.1">
    <property type="protein sequence ID" value="ENSSOCP00000010617.1"/>
    <property type="gene ID" value="ENSSOCG00000008089.1"/>
</dbReference>
<dbReference type="SMART" id="SM00408">
    <property type="entry name" value="IGc2"/>
    <property type="match status" value="1"/>
</dbReference>
<dbReference type="GO" id="GO:0050852">
    <property type="term" value="P:T cell receptor signaling pathway"/>
    <property type="evidence" value="ECO:0007669"/>
    <property type="project" value="TreeGrafter"/>
</dbReference>
<dbReference type="SMART" id="SM00449">
    <property type="entry name" value="SPRY"/>
    <property type="match status" value="1"/>
</dbReference>
<keyword evidence="4 10" id="KW-0732">Signal</keyword>
<evidence type="ECO:0000313" key="14">
    <source>
        <dbReference type="Proteomes" id="UP000694551"/>
    </source>
</evidence>
<dbReference type="InterPro" id="IPR006574">
    <property type="entry name" value="PRY"/>
</dbReference>
<dbReference type="SMART" id="SM00406">
    <property type="entry name" value="IGv"/>
    <property type="match status" value="1"/>
</dbReference>
<keyword evidence="7" id="KW-1015">Disulfide bond</keyword>
<dbReference type="PANTHER" id="PTHR24100:SF149">
    <property type="entry name" value="BG-LIKE ANTIGEN 1-RELATED"/>
    <property type="match status" value="1"/>
</dbReference>
<dbReference type="InterPro" id="IPR050504">
    <property type="entry name" value="IgSF_BTN/MOG"/>
</dbReference>
<feature type="domain" description="Ig-like" evidence="12">
    <location>
        <begin position="25"/>
        <end position="138"/>
    </location>
</feature>
<dbReference type="InterPro" id="IPR007110">
    <property type="entry name" value="Ig-like_dom"/>
</dbReference>
<dbReference type="InterPro" id="IPR003599">
    <property type="entry name" value="Ig_sub"/>
</dbReference>
<comment type="subcellular location">
    <subcellularLocation>
        <location evidence="1">Membrane</location>
        <topology evidence="1">Single-pass type I membrane protein</topology>
    </subcellularLocation>
</comment>
<dbReference type="InterPro" id="IPR013783">
    <property type="entry name" value="Ig-like_fold"/>
</dbReference>
<comment type="similarity">
    <text evidence="2">Belongs to the immunoglobulin superfamily. BTN/MOG family.</text>
</comment>